<keyword evidence="4" id="KW-1185">Reference proteome</keyword>
<evidence type="ECO:0000256" key="1">
    <source>
        <dbReference type="SAM" id="MobiDB-lite"/>
    </source>
</evidence>
<dbReference type="InterPro" id="IPR001739">
    <property type="entry name" value="Methyl_CpG_DNA-bd"/>
</dbReference>
<feature type="domain" description="MBD" evidence="2">
    <location>
        <begin position="1"/>
        <end position="68"/>
    </location>
</feature>
<name>A0ABD3KCG6_EUCGL</name>
<dbReference type="AlphaFoldDB" id="A0ABD3KCG6"/>
<protein>
    <recommendedName>
        <fullName evidence="2">MBD domain-containing protein</fullName>
    </recommendedName>
</protein>
<comment type="caution">
    <text evidence="3">The sequence shown here is derived from an EMBL/GenBank/DDBJ whole genome shotgun (WGS) entry which is preliminary data.</text>
</comment>
<evidence type="ECO:0000259" key="2">
    <source>
        <dbReference type="PROSITE" id="PS50982"/>
    </source>
</evidence>
<accession>A0ABD3KCG6</accession>
<evidence type="ECO:0000313" key="4">
    <source>
        <dbReference type="Proteomes" id="UP001634007"/>
    </source>
</evidence>
<evidence type="ECO:0000313" key="3">
    <source>
        <dbReference type="EMBL" id="KAL3737705.1"/>
    </source>
</evidence>
<sequence length="683" mass="74467">MADSDRSRIIPDGWIFKPKGRRGSDASHYFCPATGQIFSTYKALMHYVEYAKKAKVSIYAPDFDADNSSGKRKGRSRTKTHVCTRVTRGEVPSKGTKATSAALEQLPSDVGQITVPKSGISGTFPPKSLEEACLPDSKEASPAVNNIKVYRKRTQTGSGALKQLPSDVGQSNVLKFGIGGGFPPKGWKEACPADPEEVFPADDQTKVPQKRTQAGSATLKQHPSDVGQSKVLKFGIGGEFPPKRWKEACPADPEELFPAVDQTKIPCKRTQAGSAALKELPSDVGQKKALKSGIGGEFPPKGWKEECLADPKEVFPATKCTKVYHKRTQAGSAALKQLPSDVGQNKVLKFGVGGEFPSEGWKEACPADPAEVFPAVDNTKVTCKTTQAGSAALKQLPSDIGQNKTLKFGIGGGFPHEEWKEAYPADPEEVFPAIDRTKCTRKRTQAGSSALKQLPSAAGKIKVPKFEISENVPCKRQKEAYPSDAKELSPDVKQTEVPMVAMKAEFLPERREEACWPDLKELSPGGDRPNDQRSALGVEYPPKRLREGYLQLSPAVDQTSIWSTPAREKLPPRRKNSSKLGAINESEVNIGSMDMNPMGDFGGVQQYIPVEGGSSETTYDWTFVANVFPFPAGSEAGEEPTISALDSSFQYYMEPSRPYIEHQYHRRDKSTRPTVGQLRKKAT</sequence>
<feature type="region of interest" description="Disordered" evidence="1">
    <location>
        <begin position="664"/>
        <end position="683"/>
    </location>
</feature>
<proteinExistence type="predicted"/>
<feature type="compositionally biased region" description="Polar residues" evidence="1">
    <location>
        <begin position="206"/>
        <end position="221"/>
    </location>
</feature>
<dbReference type="EMBL" id="JBJKBG010000005">
    <property type="protein sequence ID" value="KAL3737705.1"/>
    <property type="molecule type" value="Genomic_DNA"/>
</dbReference>
<feature type="region of interest" description="Disordered" evidence="1">
    <location>
        <begin position="198"/>
        <end position="224"/>
    </location>
</feature>
<reference evidence="3 4" key="1">
    <citation type="submission" date="2024-11" db="EMBL/GenBank/DDBJ databases">
        <title>Chromosome-level genome assembly of Eucalyptus globulus Labill. provides insights into its genome evolution.</title>
        <authorList>
            <person name="Li X."/>
        </authorList>
    </citation>
    <scope>NUCLEOTIDE SEQUENCE [LARGE SCALE GENOMIC DNA]</scope>
    <source>
        <strain evidence="3">CL2024</strain>
        <tissue evidence="3">Fresh tender leaves</tissue>
    </source>
</reference>
<dbReference type="Proteomes" id="UP001634007">
    <property type="component" value="Unassembled WGS sequence"/>
</dbReference>
<organism evidence="3 4">
    <name type="scientific">Eucalyptus globulus</name>
    <name type="common">Tasmanian blue gum</name>
    <dbReference type="NCBI Taxonomy" id="34317"/>
    <lineage>
        <taxon>Eukaryota</taxon>
        <taxon>Viridiplantae</taxon>
        <taxon>Streptophyta</taxon>
        <taxon>Embryophyta</taxon>
        <taxon>Tracheophyta</taxon>
        <taxon>Spermatophyta</taxon>
        <taxon>Magnoliopsida</taxon>
        <taxon>eudicotyledons</taxon>
        <taxon>Gunneridae</taxon>
        <taxon>Pentapetalae</taxon>
        <taxon>rosids</taxon>
        <taxon>malvids</taxon>
        <taxon>Myrtales</taxon>
        <taxon>Myrtaceae</taxon>
        <taxon>Myrtoideae</taxon>
        <taxon>Eucalypteae</taxon>
        <taxon>Eucalyptus</taxon>
    </lineage>
</organism>
<dbReference type="PROSITE" id="PS50982">
    <property type="entry name" value="MBD"/>
    <property type="match status" value="1"/>
</dbReference>
<gene>
    <name evidence="3" type="ORF">ACJRO7_019266</name>
</gene>